<reference evidence="8" key="1">
    <citation type="submission" date="2019-07" db="EMBL/GenBank/DDBJ databases">
        <title>Hyphodiscus hymeniophilus genome sequencing and assembly.</title>
        <authorList>
            <person name="Kramer G."/>
            <person name="Nodwell J."/>
        </authorList>
    </citation>
    <scope>NUCLEOTIDE SEQUENCE</scope>
    <source>
        <strain evidence="8">ATCC 34498</strain>
    </source>
</reference>
<feature type="transmembrane region" description="Helical" evidence="5">
    <location>
        <begin position="74"/>
        <end position="93"/>
    </location>
</feature>
<dbReference type="AlphaFoldDB" id="A0A9P7B173"/>
<dbReference type="Proteomes" id="UP000785200">
    <property type="component" value="Unassembled WGS sequence"/>
</dbReference>
<sequence>MVSLPQIGLRAWTFLWTLLALALVSNVIADAFSGNPSSINYAEFTAVWCMLVVLVGIAGAFVELPAMILGGLDVSAALLSLIAGIVLAARLHVHSCGNRSYLVSNSLTNGSHNMGKRCHELQASCAFFWFMFVGFLGSAIVGLMGGGSGFSRRGGMRKGGPSMSQV</sequence>
<dbReference type="OrthoDB" id="5423111at2759"/>
<dbReference type="InterPro" id="IPR052649">
    <property type="entry name" value="NCE102-like"/>
</dbReference>
<dbReference type="Pfam" id="PF01284">
    <property type="entry name" value="MARVEL"/>
    <property type="match status" value="1"/>
</dbReference>
<comment type="subcellular location">
    <subcellularLocation>
        <location evidence="1">Membrane</location>
        <topology evidence="1">Multi-pass membrane protein</topology>
    </subcellularLocation>
</comment>
<name>A0A9P7B173_9HELO</name>
<keyword evidence="6" id="KW-0732">Signal</keyword>
<evidence type="ECO:0000256" key="1">
    <source>
        <dbReference type="ARBA" id="ARBA00004141"/>
    </source>
</evidence>
<evidence type="ECO:0000256" key="6">
    <source>
        <dbReference type="SAM" id="SignalP"/>
    </source>
</evidence>
<comment type="caution">
    <text evidence="8">The sequence shown here is derived from an EMBL/GenBank/DDBJ whole genome shotgun (WGS) entry which is preliminary data.</text>
</comment>
<accession>A0A9P7B173</accession>
<dbReference type="EMBL" id="VNKQ01000002">
    <property type="protein sequence ID" value="KAG0652992.1"/>
    <property type="molecule type" value="Genomic_DNA"/>
</dbReference>
<feature type="domain" description="MARVEL" evidence="7">
    <location>
        <begin position="5"/>
        <end position="141"/>
    </location>
</feature>
<gene>
    <name evidence="8" type="ORF">D0Z07_0258</name>
</gene>
<keyword evidence="9" id="KW-1185">Reference proteome</keyword>
<protein>
    <recommendedName>
        <fullName evidence="7">MARVEL domain-containing protein</fullName>
    </recommendedName>
</protein>
<dbReference type="PANTHER" id="PTHR28165:SF1">
    <property type="entry name" value="NON-CLASSICAL EXPORT PROTEIN 2-RELATED"/>
    <property type="match status" value="1"/>
</dbReference>
<feature type="chain" id="PRO_5040214055" description="MARVEL domain-containing protein" evidence="6">
    <location>
        <begin position="30"/>
        <end position="166"/>
    </location>
</feature>
<dbReference type="PANTHER" id="PTHR28165">
    <property type="entry name" value="NON-CLASSICAL EXPORT PROTEIN 2-RELATED"/>
    <property type="match status" value="1"/>
</dbReference>
<evidence type="ECO:0000256" key="2">
    <source>
        <dbReference type="ARBA" id="ARBA00022692"/>
    </source>
</evidence>
<keyword evidence="4 5" id="KW-0472">Membrane</keyword>
<organism evidence="8 9">
    <name type="scientific">Hyphodiscus hymeniophilus</name>
    <dbReference type="NCBI Taxonomy" id="353542"/>
    <lineage>
        <taxon>Eukaryota</taxon>
        <taxon>Fungi</taxon>
        <taxon>Dikarya</taxon>
        <taxon>Ascomycota</taxon>
        <taxon>Pezizomycotina</taxon>
        <taxon>Leotiomycetes</taxon>
        <taxon>Helotiales</taxon>
        <taxon>Hyphodiscaceae</taxon>
        <taxon>Hyphodiscus</taxon>
    </lineage>
</organism>
<evidence type="ECO:0000259" key="7">
    <source>
        <dbReference type="Pfam" id="PF01284"/>
    </source>
</evidence>
<evidence type="ECO:0000256" key="3">
    <source>
        <dbReference type="ARBA" id="ARBA00022989"/>
    </source>
</evidence>
<keyword evidence="3 5" id="KW-1133">Transmembrane helix</keyword>
<keyword evidence="2 5" id="KW-0812">Transmembrane</keyword>
<dbReference type="GO" id="GO:0005886">
    <property type="term" value="C:plasma membrane"/>
    <property type="evidence" value="ECO:0007669"/>
    <property type="project" value="TreeGrafter"/>
</dbReference>
<dbReference type="GO" id="GO:0070941">
    <property type="term" value="P:eisosome assembly"/>
    <property type="evidence" value="ECO:0007669"/>
    <property type="project" value="TreeGrafter"/>
</dbReference>
<dbReference type="GO" id="GO:0032126">
    <property type="term" value="C:eisosome"/>
    <property type="evidence" value="ECO:0007669"/>
    <property type="project" value="TreeGrafter"/>
</dbReference>
<feature type="transmembrane region" description="Helical" evidence="5">
    <location>
        <begin position="45"/>
        <end position="62"/>
    </location>
</feature>
<proteinExistence type="predicted"/>
<evidence type="ECO:0000313" key="8">
    <source>
        <dbReference type="EMBL" id="KAG0652992.1"/>
    </source>
</evidence>
<feature type="signal peptide" evidence="6">
    <location>
        <begin position="1"/>
        <end position="29"/>
    </location>
</feature>
<dbReference type="GO" id="GO:0072659">
    <property type="term" value="P:protein localization to plasma membrane"/>
    <property type="evidence" value="ECO:0007669"/>
    <property type="project" value="TreeGrafter"/>
</dbReference>
<evidence type="ECO:0000256" key="5">
    <source>
        <dbReference type="SAM" id="Phobius"/>
    </source>
</evidence>
<evidence type="ECO:0000313" key="9">
    <source>
        <dbReference type="Proteomes" id="UP000785200"/>
    </source>
</evidence>
<evidence type="ECO:0000256" key="4">
    <source>
        <dbReference type="ARBA" id="ARBA00023136"/>
    </source>
</evidence>
<feature type="transmembrane region" description="Helical" evidence="5">
    <location>
        <begin position="126"/>
        <end position="150"/>
    </location>
</feature>
<dbReference type="InterPro" id="IPR008253">
    <property type="entry name" value="Marvel"/>
</dbReference>